<organism evidence="2 3">
    <name type="scientific">Rhizophlyctis rosea</name>
    <dbReference type="NCBI Taxonomy" id="64517"/>
    <lineage>
        <taxon>Eukaryota</taxon>
        <taxon>Fungi</taxon>
        <taxon>Fungi incertae sedis</taxon>
        <taxon>Chytridiomycota</taxon>
        <taxon>Chytridiomycota incertae sedis</taxon>
        <taxon>Chytridiomycetes</taxon>
        <taxon>Rhizophlyctidales</taxon>
        <taxon>Rhizophlyctidaceae</taxon>
        <taxon>Rhizophlyctis</taxon>
    </lineage>
</organism>
<accession>A0AAD5X155</accession>
<dbReference type="EMBL" id="JADGJD010001349">
    <property type="protein sequence ID" value="KAJ3043541.1"/>
    <property type="molecule type" value="Genomic_DNA"/>
</dbReference>
<comment type="caution">
    <text evidence="2">The sequence shown here is derived from an EMBL/GenBank/DDBJ whole genome shotgun (WGS) entry which is preliminary data.</text>
</comment>
<reference evidence="2" key="1">
    <citation type="submission" date="2020-05" db="EMBL/GenBank/DDBJ databases">
        <title>Phylogenomic resolution of chytrid fungi.</title>
        <authorList>
            <person name="Stajich J.E."/>
            <person name="Amses K."/>
            <person name="Simmons R."/>
            <person name="Seto K."/>
            <person name="Myers J."/>
            <person name="Bonds A."/>
            <person name="Quandt C.A."/>
            <person name="Barry K."/>
            <person name="Liu P."/>
            <person name="Grigoriev I."/>
            <person name="Longcore J.E."/>
            <person name="James T.Y."/>
        </authorList>
    </citation>
    <scope>NUCLEOTIDE SEQUENCE</scope>
    <source>
        <strain evidence="2">JEL0318</strain>
    </source>
</reference>
<proteinExistence type="predicted"/>
<feature type="region of interest" description="Disordered" evidence="1">
    <location>
        <begin position="154"/>
        <end position="211"/>
    </location>
</feature>
<feature type="compositionally biased region" description="Low complexity" evidence="1">
    <location>
        <begin position="1"/>
        <end position="13"/>
    </location>
</feature>
<keyword evidence="3" id="KW-1185">Reference proteome</keyword>
<feature type="region of interest" description="Disordered" evidence="1">
    <location>
        <begin position="1"/>
        <end position="88"/>
    </location>
</feature>
<protein>
    <submittedName>
        <fullName evidence="2">Uncharacterized protein</fullName>
    </submittedName>
</protein>
<evidence type="ECO:0000313" key="3">
    <source>
        <dbReference type="Proteomes" id="UP001212841"/>
    </source>
</evidence>
<name>A0AAD5X155_9FUNG</name>
<feature type="compositionally biased region" description="Low complexity" evidence="1">
    <location>
        <begin position="23"/>
        <end position="52"/>
    </location>
</feature>
<evidence type="ECO:0000313" key="2">
    <source>
        <dbReference type="EMBL" id="KAJ3043541.1"/>
    </source>
</evidence>
<dbReference type="Proteomes" id="UP001212841">
    <property type="component" value="Unassembled WGS sequence"/>
</dbReference>
<gene>
    <name evidence="2" type="ORF">HK097_001717</name>
</gene>
<feature type="compositionally biased region" description="Basic and acidic residues" evidence="1">
    <location>
        <begin position="169"/>
        <end position="211"/>
    </location>
</feature>
<sequence length="211" mass="22822">MTIPEPTTTNPSNPNTPFPPTSQPFSPTKLTPAKSSSSSSSLSPFPSSLPLPNFDLGTTIDFQKDATYDPNSPFAHPTNDGGTSTASLTPFQKRALLALGAAGQRKPMTKGDHATDAKKMVLQTPNSPASTYSKYGGSLLTYAEERRKEFVKAQAGKKEKVDGDEEMEIDGKEVEEEGRNRKVPKRVDEVGEKVGEVMDGGEAEKRGMEEW</sequence>
<evidence type="ECO:0000256" key="1">
    <source>
        <dbReference type="SAM" id="MobiDB-lite"/>
    </source>
</evidence>
<dbReference type="AlphaFoldDB" id="A0AAD5X155"/>